<reference evidence="3 4" key="1">
    <citation type="submission" date="2016-10" db="EMBL/GenBank/DDBJ databases">
        <authorList>
            <person name="Varghese N."/>
            <person name="Submissions S."/>
        </authorList>
    </citation>
    <scope>NUCLEOTIDE SEQUENCE [LARGE SCALE GENOMIC DNA]</scope>
    <source>
        <strain evidence="3 4">DSM 16525</strain>
    </source>
</reference>
<dbReference type="RefSeq" id="WP_074957508.1">
    <property type="nucleotide sequence ID" value="NZ_BJXR01000034.1"/>
</dbReference>
<accession>A0A511T6H3</accession>
<dbReference type="GO" id="GO:0016787">
    <property type="term" value="F:hydrolase activity"/>
    <property type="evidence" value="ECO:0007669"/>
    <property type="project" value="UniProtKB-KW"/>
</dbReference>
<comment type="caution">
    <text evidence="2">The sequence shown here is derived from an EMBL/GenBank/DDBJ whole genome shotgun (WGS) entry which is preliminary data.</text>
</comment>
<dbReference type="InterPro" id="IPR029058">
    <property type="entry name" value="AB_hydrolase_fold"/>
</dbReference>
<dbReference type="OrthoDB" id="9787933at2"/>
<dbReference type="Proteomes" id="UP000321514">
    <property type="component" value="Unassembled WGS sequence"/>
</dbReference>
<organism evidence="2 5">
    <name type="scientific">Myxococcus fulvus</name>
    <dbReference type="NCBI Taxonomy" id="33"/>
    <lineage>
        <taxon>Bacteria</taxon>
        <taxon>Pseudomonadati</taxon>
        <taxon>Myxococcota</taxon>
        <taxon>Myxococcia</taxon>
        <taxon>Myxococcales</taxon>
        <taxon>Cystobacterineae</taxon>
        <taxon>Myxococcaceae</taxon>
        <taxon>Myxococcus</taxon>
    </lineage>
</organism>
<proteinExistence type="predicted"/>
<evidence type="ECO:0000313" key="2">
    <source>
        <dbReference type="EMBL" id="GEN09547.1"/>
    </source>
</evidence>
<dbReference type="InterPro" id="IPR002925">
    <property type="entry name" value="Dienelactn_hydro"/>
</dbReference>
<reference evidence="2 5" key="2">
    <citation type="submission" date="2019-07" db="EMBL/GenBank/DDBJ databases">
        <title>Whole genome shotgun sequence of Myxococcus fulvus NBRC 100333.</title>
        <authorList>
            <person name="Hosoyama A."/>
            <person name="Uohara A."/>
            <person name="Ohji S."/>
            <person name="Ichikawa N."/>
        </authorList>
    </citation>
    <scope>NUCLEOTIDE SEQUENCE [LARGE SCALE GENOMIC DNA]</scope>
    <source>
        <strain evidence="2 5">NBRC 100333</strain>
    </source>
</reference>
<dbReference type="Proteomes" id="UP000183760">
    <property type="component" value="Unassembled WGS sequence"/>
</dbReference>
<dbReference type="EMBL" id="BJXR01000034">
    <property type="protein sequence ID" value="GEN09547.1"/>
    <property type="molecule type" value="Genomic_DNA"/>
</dbReference>
<dbReference type="AlphaFoldDB" id="A0A511T6H3"/>
<sequence length="245" mass="26291">MEDIELDTADGTMDAKLFQPEGRGPWPAVLLLTDAMGIRPAFEHAAQRLADAGYVVLLPNVFYREGRAATLDLKGSFADEAFRKRIYALIATLTPERVRTDGAAELGFLAQLPQVRGPKVGVAGYCMSGGIAVRLAADFPDVIAAAVSNHGGRLATDSPDSPHLRVGDVKGELVFGHADQDASMPPDAIQRLEAALKAAGVRHQSRLHAGARHGYAVEDSAAYQPEAAEEHWRDLLDVMGRMLAK</sequence>
<keyword evidence="4" id="KW-1185">Reference proteome</keyword>
<evidence type="ECO:0000313" key="5">
    <source>
        <dbReference type="Proteomes" id="UP000321514"/>
    </source>
</evidence>
<dbReference type="Pfam" id="PF01738">
    <property type="entry name" value="DLH"/>
    <property type="match status" value="1"/>
</dbReference>
<protein>
    <submittedName>
        <fullName evidence="3">Carboxymethylenebutenolidase</fullName>
    </submittedName>
    <submittedName>
        <fullName evidence="2">Hydrolase</fullName>
    </submittedName>
</protein>
<dbReference type="PANTHER" id="PTHR46623">
    <property type="entry name" value="CARBOXYMETHYLENEBUTENOLIDASE-RELATED"/>
    <property type="match status" value="1"/>
</dbReference>
<evidence type="ECO:0000313" key="3">
    <source>
        <dbReference type="EMBL" id="SEU32902.1"/>
    </source>
</evidence>
<dbReference type="SUPFAM" id="SSF53474">
    <property type="entry name" value="alpha/beta-Hydrolases"/>
    <property type="match status" value="1"/>
</dbReference>
<dbReference type="InterPro" id="IPR051049">
    <property type="entry name" value="Dienelactone_hydrolase-like"/>
</dbReference>
<name>A0A511T6H3_MYXFU</name>
<dbReference type="Gene3D" id="3.40.50.1820">
    <property type="entry name" value="alpha/beta hydrolase"/>
    <property type="match status" value="1"/>
</dbReference>
<evidence type="ECO:0000259" key="1">
    <source>
        <dbReference type="Pfam" id="PF01738"/>
    </source>
</evidence>
<dbReference type="EMBL" id="FOIB01000009">
    <property type="protein sequence ID" value="SEU32902.1"/>
    <property type="molecule type" value="Genomic_DNA"/>
</dbReference>
<keyword evidence="2" id="KW-0378">Hydrolase</keyword>
<evidence type="ECO:0000313" key="4">
    <source>
        <dbReference type="Proteomes" id="UP000183760"/>
    </source>
</evidence>
<feature type="domain" description="Dienelactone hydrolase" evidence="1">
    <location>
        <begin position="13"/>
        <end position="242"/>
    </location>
</feature>
<dbReference type="STRING" id="1334629.MFUL124B02_18090"/>
<gene>
    <name evidence="2" type="ORF">MFU01_45840</name>
    <name evidence="3" type="ORF">SAMN05443572_109201</name>
</gene>
<dbReference type="PANTHER" id="PTHR46623:SF10">
    <property type="entry name" value="CARBOXYMETHYLENEBUTENOLIDASE HOMOLOG"/>
    <property type="match status" value="1"/>
</dbReference>